<dbReference type="Proteomes" id="UP001152321">
    <property type="component" value="Unassembled WGS sequence"/>
</dbReference>
<dbReference type="PANTHER" id="PTHR30160">
    <property type="entry name" value="TETRAACYLDISACCHARIDE 4'-KINASE-RELATED"/>
    <property type="match status" value="1"/>
</dbReference>
<accession>A0ABT6DMA6</accession>
<dbReference type="EMBL" id="JANRMI010000003">
    <property type="protein sequence ID" value="MDG0816946.1"/>
    <property type="molecule type" value="Genomic_DNA"/>
</dbReference>
<protein>
    <submittedName>
        <fullName evidence="3">Glycosyltransferase family 9 protein</fullName>
    </submittedName>
</protein>
<comment type="caution">
    <text evidence="3">The sequence shown here is derived from an EMBL/GenBank/DDBJ whole genome shotgun (WGS) entry which is preliminary data.</text>
</comment>
<evidence type="ECO:0000256" key="2">
    <source>
        <dbReference type="ARBA" id="ARBA00022679"/>
    </source>
</evidence>
<dbReference type="InterPro" id="IPR002201">
    <property type="entry name" value="Glyco_trans_9"/>
</dbReference>
<dbReference type="InterPro" id="IPR051199">
    <property type="entry name" value="LPS_LOS_Heptosyltrfase"/>
</dbReference>
<dbReference type="CDD" id="cd03789">
    <property type="entry name" value="GT9_LPS_heptosyltransferase"/>
    <property type="match status" value="1"/>
</dbReference>
<dbReference type="Pfam" id="PF01075">
    <property type="entry name" value="Glyco_transf_9"/>
    <property type="match status" value="1"/>
</dbReference>
<keyword evidence="2" id="KW-0808">Transferase</keyword>
<evidence type="ECO:0000313" key="3">
    <source>
        <dbReference type="EMBL" id="MDG0816946.1"/>
    </source>
</evidence>
<keyword evidence="1" id="KW-0328">Glycosyltransferase</keyword>
<sequence>MKILVVSLLRLGDIIQQEPLLRGLREKHPDAEIHVLLNKQFASIERLLSGVVDRYFTFDRESLQRGLGEAEFNILWSYNQLEALVNQLNGQNYDQVLNFTHNKLSAYLIGAVTSPDKRGLYQDNGKFQGLENRWLRYFNDRFSGTQKSLFHYIELLGNSFDIPTPKKALVQTESKKKSKVVLFQCLTSDVKKNWGLDNFQQLKRTIENGLVDYKVSILGASFEREQLSKVFADDDLVICDLVEAKAHLQNAALLVTGDTSIKHLAAQIGTPVVEIAIGSSDPSKTSAFTDASRILTSAVPCAPCNHSQACTQKSHLCADDLSVDQVFAAVWDQLGGEKPKKASQVRDFERAVWSLYLNRGHQEIEPLYLQAAQKFNQETSNLPEILVESKKKAQQLNSWLERAERALPSRESLLAKKAVQSSELAELIMVGQDILRSKQDDAGYFQNFLESLVGRFSHPVQIYDRVHQALEEVRELIEIRNNLTRYLEFLSTEGAYYATGIGQLSIGGFEETRAGLQRTDEQSVLQRRSRELETFE</sequence>
<dbReference type="RefSeq" id="WP_277578423.1">
    <property type="nucleotide sequence ID" value="NZ_JANRMI010000003.1"/>
</dbReference>
<evidence type="ECO:0000256" key="1">
    <source>
        <dbReference type="ARBA" id="ARBA00022676"/>
    </source>
</evidence>
<reference evidence="3" key="1">
    <citation type="submission" date="2022-08" db="EMBL/GenBank/DDBJ databases">
        <title>Novel Bdellovibrio Species Isolated from Svalbard: Designation Bdellovibrio svalbardensis.</title>
        <authorList>
            <person name="Mitchell R.J."/>
            <person name="Choi S.Y."/>
        </authorList>
    </citation>
    <scope>NUCLEOTIDE SEQUENCE</scope>
    <source>
        <strain evidence="3">PAP01</strain>
    </source>
</reference>
<dbReference type="PANTHER" id="PTHR30160:SF7">
    <property type="entry name" value="ADP-HEPTOSE--LPS HEPTOSYLTRANSFERASE 2"/>
    <property type="match status" value="1"/>
</dbReference>
<evidence type="ECO:0000313" key="4">
    <source>
        <dbReference type="Proteomes" id="UP001152321"/>
    </source>
</evidence>
<name>A0ABT6DMA6_9BACT</name>
<dbReference type="SUPFAM" id="SSF53756">
    <property type="entry name" value="UDP-Glycosyltransferase/glycogen phosphorylase"/>
    <property type="match status" value="1"/>
</dbReference>
<organism evidence="3 4">
    <name type="scientific">Bdellovibrio svalbardensis</name>
    <dbReference type="NCBI Taxonomy" id="2972972"/>
    <lineage>
        <taxon>Bacteria</taxon>
        <taxon>Pseudomonadati</taxon>
        <taxon>Bdellovibrionota</taxon>
        <taxon>Bdellovibrionia</taxon>
        <taxon>Bdellovibrionales</taxon>
        <taxon>Pseudobdellovibrionaceae</taxon>
        <taxon>Bdellovibrio</taxon>
    </lineage>
</organism>
<keyword evidence="4" id="KW-1185">Reference proteome</keyword>
<gene>
    <name evidence="3" type="ORF">NWE73_11260</name>
</gene>
<dbReference type="Gene3D" id="3.40.50.2000">
    <property type="entry name" value="Glycogen Phosphorylase B"/>
    <property type="match status" value="2"/>
</dbReference>
<proteinExistence type="predicted"/>